<dbReference type="Pfam" id="PF04167">
    <property type="entry name" value="DUF402"/>
    <property type="match status" value="1"/>
</dbReference>
<dbReference type="Proteomes" id="UP000255036">
    <property type="component" value="Unassembled WGS sequence"/>
</dbReference>
<evidence type="ECO:0000259" key="1">
    <source>
        <dbReference type="Pfam" id="PF04167"/>
    </source>
</evidence>
<dbReference type="PANTHER" id="PTHR41271">
    <property type="entry name" value="DUF402 DOMAIN-CONTAINING PROTEIN"/>
    <property type="match status" value="1"/>
</dbReference>
<dbReference type="PANTHER" id="PTHR41271:SF1">
    <property type="entry name" value="DUF402 DOMAIN-CONTAINING PROTEIN"/>
    <property type="match status" value="1"/>
</dbReference>
<dbReference type="RefSeq" id="WP_115480700.1">
    <property type="nucleotide sequence ID" value="NZ_QRCT01000012.1"/>
</dbReference>
<reference evidence="2 3" key="1">
    <citation type="submission" date="2018-07" db="EMBL/GenBank/DDBJ databases">
        <title>Anaerosacharophilus polymeroproducens gen. nov. sp. nov., an anaerobic bacterium isolated from salt field.</title>
        <authorList>
            <person name="Kim W."/>
            <person name="Yang S.-H."/>
            <person name="Oh J."/>
            <person name="Lee J.-H."/>
            <person name="Kwon K.K."/>
        </authorList>
    </citation>
    <scope>NUCLEOTIDE SEQUENCE [LARGE SCALE GENOMIC DNA]</scope>
    <source>
        <strain evidence="2 3">MCWD5</strain>
    </source>
</reference>
<dbReference type="OrthoDB" id="2064617at2"/>
<feature type="domain" description="DUF402" evidence="1">
    <location>
        <begin position="10"/>
        <end position="147"/>
    </location>
</feature>
<evidence type="ECO:0000313" key="2">
    <source>
        <dbReference type="EMBL" id="RDU24467.1"/>
    </source>
</evidence>
<dbReference type="InterPro" id="IPR007295">
    <property type="entry name" value="DUF402"/>
</dbReference>
<accession>A0A371AY34</accession>
<proteinExistence type="predicted"/>
<name>A0A371AY34_9FIRM</name>
<protein>
    <submittedName>
        <fullName evidence="2">DUF402 domain-containing protein</fullName>
    </submittedName>
</protein>
<organism evidence="2 3">
    <name type="scientific">Anaerosacchariphilus polymeriproducens</name>
    <dbReference type="NCBI Taxonomy" id="1812858"/>
    <lineage>
        <taxon>Bacteria</taxon>
        <taxon>Bacillati</taxon>
        <taxon>Bacillota</taxon>
        <taxon>Clostridia</taxon>
        <taxon>Lachnospirales</taxon>
        <taxon>Lachnospiraceae</taxon>
        <taxon>Anaerosacchariphilus</taxon>
    </lineage>
</organism>
<dbReference type="InterPro" id="IPR035930">
    <property type="entry name" value="FomD-like_sf"/>
</dbReference>
<dbReference type="EMBL" id="QRCT01000012">
    <property type="protein sequence ID" value="RDU24467.1"/>
    <property type="molecule type" value="Genomic_DNA"/>
</dbReference>
<sequence>MKSIKLYRKRLIPEECIWLKDDTILYQDEHQIVTNWNTLKPKKTLHHGISCYYLDYGYKVSKFYDKNNTFLSWYCDIIETNYNALENTYIFTDLLADVIIYPNGFVKVVDLDELSIAMDQNIITIEQLKYSLTSLDTLLGRIYNGKFEQTIKFLEQFE</sequence>
<evidence type="ECO:0000313" key="3">
    <source>
        <dbReference type="Proteomes" id="UP000255036"/>
    </source>
</evidence>
<dbReference type="AlphaFoldDB" id="A0A371AY34"/>
<dbReference type="SUPFAM" id="SSF159234">
    <property type="entry name" value="FomD-like"/>
    <property type="match status" value="1"/>
</dbReference>
<keyword evidence="3" id="KW-1185">Reference proteome</keyword>
<dbReference type="Gene3D" id="2.40.380.10">
    <property type="entry name" value="FomD-like"/>
    <property type="match status" value="1"/>
</dbReference>
<gene>
    <name evidence="2" type="ORF">DWV06_03050</name>
</gene>
<comment type="caution">
    <text evidence="2">The sequence shown here is derived from an EMBL/GenBank/DDBJ whole genome shotgun (WGS) entry which is preliminary data.</text>
</comment>